<evidence type="ECO:0000256" key="3">
    <source>
        <dbReference type="PIRSR" id="PIRSR004848-1"/>
    </source>
</evidence>
<dbReference type="CDD" id="cd00635">
    <property type="entry name" value="PLPDE_III_YBL036c_like"/>
    <property type="match status" value="1"/>
</dbReference>
<dbReference type="InterPro" id="IPR001608">
    <property type="entry name" value="Ala_racemase_N"/>
</dbReference>
<dbReference type="STRING" id="1038014.SAMN04487910_4186"/>
<comment type="function">
    <text evidence="2">Pyridoxal 5'-phosphate (PLP)-binding protein, which is involved in PLP homeostasis.</text>
</comment>
<dbReference type="EMBL" id="FOAB01000009">
    <property type="protein sequence ID" value="SEM12420.1"/>
    <property type="molecule type" value="Genomic_DNA"/>
</dbReference>
<feature type="domain" description="Alanine racemase N-terminal" evidence="5">
    <location>
        <begin position="2"/>
        <end position="217"/>
    </location>
</feature>
<keyword evidence="7" id="KW-1185">Reference proteome</keyword>
<dbReference type="SUPFAM" id="SSF51419">
    <property type="entry name" value="PLP-binding barrel"/>
    <property type="match status" value="1"/>
</dbReference>
<sequence length="221" mass="24961">MNSIEENLKEIQNTIPEKVTLVAVSKTKPVSDLMEAYQAGQRVFGENKIQEMTQKWEELPKDIIWHMIGHVQTNKVKYMAPYVDTIHAVDSLKLLKEINKQAAKNDRIINCFLQIKIAKEDSKFGLSETDAIALLNSEEIKSLANVKIKGLMGMATFTDNTEQIIKEFKKIQSLYNQLTVDNPEFKILSIGMSGDYKLAIDCGSTMVRIGSSIFGARNYSH</sequence>
<dbReference type="RefSeq" id="WP_091411999.1">
    <property type="nucleotide sequence ID" value="NZ_FOAB01000009.1"/>
</dbReference>
<accession>A0A1H7VTD5</accession>
<evidence type="ECO:0000256" key="2">
    <source>
        <dbReference type="HAMAP-Rule" id="MF_02087"/>
    </source>
</evidence>
<dbReference type="GO" id="GO:0030170">
    <property type="term" value="F:pyridoxal phosphate binding"/>
    <property type="evidence" value="ECO:0007669"/>
    <property type="project" value="UniProtKB-UniRule"/>
</dbReference>
<dbReference type="Proteomes" id="UP000198521">
    <property type="component" value="Unassembled WGS sequence"/>
</dbReference>
<evidence type="ECO:0000313" key="6">
    <source>
        <dbReference type="EMBL" id="SEM12420.1"/>
    </source>
</evidence>
<feature type="modified residue" description="N6-(pyridoxal phosphate)lysine" evidence="2 3">
    <location>
        <position position="26"/>
    </location>
</feature>
<evidence type="ECO:0000313" key="7">
    <source>
        <dbReference type="Proteomes" id="UP000198521"/>
    </source>
</evidence>
<evidence type="ECO:0000256" key="1">
    <source>
        <dbReference type="ARBA" id="ARBA00022898"/>
    </source>
</evidence>
<dbReference type="Pfam" id="PF01168">
    <property type="entry name" value="Ala_racemase_N"/>
    <property type="match status" value="1"/>
</dbReference>
<proteinExistence type="inferred from homology"/>
<dbReference type="PANTHER" id="PTHR10146:SF14">
    <property type="entry name" value="PYRIDOXAL PHOSPHATE HOMEOSTASIS PROTEIN"/>
    <property type="match status" value="1"/>
</dbReference>
<dbReference type="Gene3D" id="3.20.20.10">
    <property type="entry name" value="Alanine racemase"/>
    <property type="match status" value="1"/>
</dbReference>
<gene>
    <name evidence="6" type="ORF">SAMN04487910_4186</name>
</gene>
<comment type="cofactor">
    <cofactor evidence="3">
        <name>pyridoxal 5'-phosphate</name>
        <dbReference type="ChEBI" id="CHEBI:597326"/>
    </cofactor>
</comment>
<dbReference type="InterPro" id="IPR011078">
    <property type="entry name" value="PyrdxlP_homeostasis"/>
</dbReference>
<dbReference type="HAMAP" id="MF_02087">
    <property type="entry name" value="PLP_homeostasis"/>
    <property type="match status" value="1"/>
</dbReference>
<evidence type="ECO:0000256" key="4">
    <source>
        <dbReference type="RuleBase" id="RU004514"/>
    </source>
</evidence>
<protein>
    <recommendedName>
        <fullName evidence="2">Pyridoxal phosphate homeostasis protein</fullName>
        <shortName evidence="2">PLP homeostasis protein</shortName>
    </recommendedName>
</protein>
<comment type="similarity">
    <text evidence="2 4">Belongs to the pyridoxal phosphate-binding protein YggS/PROSC family.</text>
</comment>
<dbReference type="PIRSF" id="PIRSF004848">
    <property type="entry name" value="YBL036c_PLPDEIII"/>
    <property type="match status" value="1"/>
</dbReference>
<keyword evidence="1 2" id="KW-0663">Pyridoxal phosphate</keyword>
<dbReference type="FunFam" id="3.20.20.10:FF:000018">
    <property type="entry name" value="Pyridoxal phosphate homeostasis protein"/>
    <property type="match status" value="1"/>
</dbReference>
<dbReference type="PANTHER" id="PTHR10146">
    <property type="entry name" value="PROLINE SYNTHETASE CO-TRANSCRIBED BACTERIAL HOMOLOG PROTEIN"/>
    <property type="match status" value="1"/>
</dbReference>
<dbReference type="OrthoDB" id="9804072at2"/>
<dbReference type="InterPro" id="IPR029066">
    <property type="entry name" value="PLP-binding_barrel"/>
</dbReference>
<dbReference type="AlphaFoldDB" id="A0A1H7VTD5"/>
<name>A0A1H7VTD5_AQUAM</name>
<evidence type="ECO:0000259" key="5">
    <source>
        <dbReference type="Pfam" id="PF01168"/>
    </source>
</evidence>
<dbReference type="NCBIfam" id="TIGR00044">
    <property type="entry name" value="YggS family pyridoxal phosphate-dependent enzyme"/>
    <property type="match status" value="1"/>
</dbReference>
<reference evidence="6 7" key="1">
    <citation type="submission" date="2016-10" db="EMBL/GenBank/DDBJ databases">
        <authorList>
            <person name="de Groot N.N."/>
        </authorList>
    </citation>
    <scope>NUCLEOTIDE SEQUENCE [LARGE SCALE GENOMIC DNA]</scope>
    <source>
        <strain evidence="6 7">DSM 25232</strain>
    </source>
</reference>
<organism evidence="6 7">
    <name type="scientific">Aquimarina amphilecti</name>
    <dbReference type="NCBI Taxonomy" id="1038014"/>
    <lineage>
        <taxon>Bacteria</taxon>
        <taxon>Pseudomonadati</taxon>
        <taxon>Bacteroidota</taxon>
        <taxon>Flavobacteriia</taxon>
        <taxon>Flavobacteriales</taxon>
        <taxon>Flavobacteriaceae</taxon>
        <taxon>Aquimarina</taxon>
    </lineage>
</organism>